<evidence type="ECO:0000313" key="2">
    <source>
        <dbReference type="Proteomes" id="UP001595851"/>
    </source>
</evidence>
<gene>
    <name evidence="1" type="ORF">ACFOY2_23395</name>
</gene>
<keyword evidence="2" id="KW-1185">Reference proteome</keyword>
<proteinExistence type="predicted"/>
<name>A0ABV8GBZ5_9ACTN</name>
<comment type="caution">
    <text evidence="1">The sequence shown here is derived from an EMBL/GenBank/DDBJ whole genome shotgun (WGS) entry which is preliminary data.</text>
</comment>
<sequence length="53" mass="6242">MHEQRFGTRLIFRQQADVRRVLTPLTRGECGKKIPNGNDFLRQFVQQVNRTGQ</sequence>
<evidence type="ECO:0008006" key="3">
    <source>
        <dbReference type="Google" id="ProtNLM"/>
    </source>
</evidence>
<dbReference type="RefSeq" id="WP_379530208.1">
    <property type="nucleotide sequence ID" value="NZ_JBHSBI010000011.1"/>
</dbReference>
<reference evidence="2" key="1">
    <citation type="journal article" date="2019" name="Int. J. Syst. Evol. Microbiol.">
        <title>The Global Catalogue of Microorganisms (GCM) 10K type strain sequencing project: providing services to taxonomists for standard genome sequencing and annotation.</title>
        <authorList>
            <consortium name="The Broad Institute Genomics Platform"/>
            <consortium name="The Broad Institute Genome Sequencing Center for Infectious Disease"/>
            <person name="Wu L."/>
            <person name="Ma J."/>
        </authorList>
    </citation>
    <scope>NUCLEOTIDE SEQUENCE [LARGE SCALE GENOMIC DNA]</scope>
    <source>
        <strain evidence="2">TBRC 1276</strain>
    </source>
</reference>
<dbReference type="Proteomes" id="UP001595851">
    <property type="component" value="Unassembled WGS sequence"/>
</dbReference>
<evidence type="ECO:0000313" key="1">
    <source>
        <dbReference type="EMBL" id="MFC4010192.1"/>
    </source>
</evidence>
<organism evidence="1 2">
    <name type="scientific">Nonomuraea purpurea</name>
    <dbReference type="NCBI Taxonomy" id="1849276"/>
    <lineage>
        <taxon>Bacteria</taxon>
        <taxon>Bacillati</taxon>
        <taxon>Actinomycetota</taxon>
        <taxon>Actinomycetes</taxon>
        <taxon>Streptosporangiales</taxon>
        <taxon>Streptosporangiaceae</taxon>
        <taxon>Nonomuraea</taxon>
    </lineage>
</organism>
<dbReference type="EMBL" id="JBHSBI010000011">
    <property type="protein sequence ID" value="MFC4010192.1"/>
    <property type="molecule type" value="Genomic_DNA"/>
</dbReference>
<accession>A0ABV8GBZ5</accession>
<protein>
    <recommendedName>
        <fullName evidence="3">DUF5753 domain-containing protein</fullName>
    </recommendedName>
</protein>